<name>A0A840QSJ7_9BACI</name>
<evidence type="ECO:0000313" key="3">
    <source>
        <dbReference type="Proteomes" id="UP000551878"/>
    </source>
</evidence>
<dbReference type="RefSeq" id="WP_184664761.1">
    <property type="nucleotide sequence ID" value="NZ_JACHHB010000012.1"/>
</dbReference>
<keyword evidence="1" id="KW-0472">Membrane</keyword>
<keyword evidence="3" id="KW-1185">Reference proteome</keyword>
<dbReference type="EMBL" id="JACHHB010000012">
    <property type="protein sequence ID" value="MBB5174334.1"/>
    <property type="molecule type" value="Genomic_DNA"/>
</dbReference>
<sequence>MVLGKRFFISTIVTAVVASGTYMLSNEKRREKVFSSVRRKENTELIQEKAPTDYEMVKVGHSDPYDSADNQMVDEGALYSVTYYNQQFQ</sequence>
<dbReference type="AlphaFoldDB" id="A0A840QSJ7"/>
<reference evidence="2 3" key="1">
    <citation type="submission" date="2020-08" db="EMBL/GenBank/DDBJ databases">
        <title>Genomic Encyclopedia of Type Strains, Phase IV (KMG-IV): sequencing the most valuable type-strain genomes for metagenomic binning, comparative biology and taxonomic classification.</title>
        <authorList>
            <person name="Goeker M."/>
        </authorList>
    </citation>
    <scope>NUCLEOTIDE SEQUENCE [LARGE SCALE GENOMIC DNA]</scope>
    <source>
        <strain evidence="2 3">DSM 24696</strain>
    </source>
</reference>
<keyword evidence="1" id="KW-0812">Transmembrane</keyword>
<evidence type="ECO:0000256" key="1">
    <source>
        <dbReference type="SAM" id="Phobius"/>
    </source>
</evidence>
<protein>
    <recommendedName>
        <fullName evidence="4">YbyB</fullName>
    </recommendedName>
</protein>
<evidence type="ECO:0000313" key="2">
    <source>
        <dbReference type="EMBL" id="MBB5174334.1"/>
    </source>
</evidence>
<proteinExistence type="predicted"/>
<evidence type="ECO:0008006" key="4">
    <source>
        <dbReference type="Google" id="ProtNLM"/>
    </source>
</evidence>
<keyword evidence="1" id="KW-1133">Transmembrane helix</keyword>
<gene>
    <name evidence="2" type="ORF">HNQ41_002549</name>
</gene>
<comment type="caution">
    <text evidence="2">The sequence shown here is derived from an EMBL/GenBank/DDBJ whole genome shotgun (WGS) entry which is preliminary data.</text>
</comment>
<accession>A0A840QSJ7</accession>
<feature type="transmembrane region" description="Helical" evidence="1">
    <location>
        <begin position="6"/>
        <end position="24"/>
    </location>
</feature>
<dbReference type="Proteomes" id="UP000551878">
    <property type="component" value="Unassembled WGS sequence"/>
</dbReference>
<organism evidence="2 3">
    <name type="scientific">Texcoconibacillus texcoconensis</name>
    <dbReference type="NCBI Taxonomy" id="1095777"/>
    <lineage>
        <taxon>Bacteria</taxon>
        <taxon>Bacillati</taxon>
        <taxon>Bacillota</taxon>
        <taxon>Bacilli</taxon>
        <taxon>Bacillales</taxon>
        <taxon>Bacillaceae</taxon>
        <taxon>Texcoconibacillus</taxon>
    </lineage>
</organism>